<dbReference type="GO" id="GO:0046872">
    <property type="term" value="F:metal ion binding"/>
    <property type="evidence" value="ECO:0007669"/>
    <property type="project" value="UniProtKB-KW"/>
</dbReference>
<keyword evidence="1" id="KW-0479">Metal-binding</keyword>
<dbReference type="EMBL" id="BAMD01000048">
    <property type="protein sequence ID" value="GAF04547.1"/>
    <property type="molecule type" value="Genomic_DNA"/>
</dbReference>
<dbReference type="PANTHER" id="PTHR23422">
    <property type="entry name" value="DIPEPTIDYL PEPTIDASE III-RELATED"/>
    <property type="match status" value="1"/>
</dbReference>
<dbReference type="STRING" id="869213.GCA_000517085_02019"/>
<dbReference type="InterPro" id="IPR039461">
    <property type="entry name" value="Peptidase_M49"/>
</dbReference>
<evidence type="ECO:0000313" key="4">
    <source>
        <dbReference type="Proteomes" id="UP000019402"/>
    </source>
</evidence>
<organism evidence="3 4">
    <name type="scientific">Saccharicrinis fermentans DSM 9555 = JCM 21142</name>
    <dbReference type="NCBI Taxonomy" id="869213"/>
    <lineage>
        <taxon>Bacteria</taxon>
        <taxon>Pseudomonadati</taxon>
        <taxon>Bacteroidota</taxon>
        <taxon>Bacteroidia</taxon>
        <taxon>Marinilabiliales</taxon>
        <taxon>Marinilabiliaceae</taxon>
        <taxon>Saccharicrinis</taxon>
    </lineage>
</organism>
<evidence type="ECO:0000256" key="2">
    <source>
        <dbReference type="ARBA" id="ARBA00022801"/>
    </source>
</evidence>
<evidence type="ECO:0000313" key="3">
    <source>
        <dbReference type="EMBL" id="GAF04547.1"/>
    </source>
</evidence>
<evidence type="ECO:0000256" key="1">
    <source>
        <dbReference type="ARBA" id="ARBA00022723"/>
    </source>
</evidence>
<dbReference type="eggNOG" id="COG0457">
    <property type="taxonomic scope" value="Bacteria"/>
</dbReference>
<protein>
    <submittedName>
        <fullName evidence="3">Peptidase family M49</fullName>
    </submittedName>
</protein>
<dbReference type="Gene3D" id="3.30.540.30">
    <property type="match status" value="2"/>
</dbReference>
<comment type="caution">
    <text evidence="3">The sequence shown here is derived from an EMBL/GenBank/DDBJ whole genome shotgun (WGS) entry which is preliminary data.</text>
</comment>
<keyword evidence="4" id="KW-1185">Reference proteome</keyword>
<dbReference type="AlphaFoldDB" id="W7Y8G9"/>
<keyword evidence="2" id="KW-0378">Hydrolase</keyword>
<accession>W7Y8G9</accession>
<dbReference type="RefSeq" id="WP_200871397.1">
    <property type="nucleotide sequence ID" value="NZ_BAMD01000048.1"/>
</dbReference>
<dbReference type="Proteomes" id="UP000019402">
    <property type="component" value="Unassembled WGS sequence"/>
</dbReference>
<dbReference type="GO" id="GO:0016787">
    <property type="term" value="F:hydrolase activity"/>
    <property type="evidence" value="ECO:0007669"/>
    <property type="project" value="UniProtKB-KW"/>
</dbReference>
<reference evidence="3 4" key="1">
    <citation type="journal article" date="2014" name="Genome Announc.">
        <title>Draft Genome Sequence of Cytophaga fermentans JCM 21142T, a Facultative Anaerobe Isolated from Marine Mud.</title>
        <authorList>
            <person name="Starns D."/>
            <person name="Oshima K."/>
            <person name="Suda W."/>
            <person name="Iino T."/>
            <person name="Yuki M."/>
            <person name="Inoue J."/>
            <person name="Kitamura K."/>
            <person name="Iida T."/>
            <person name="Darby A."/>
            <person name="Hattori M."/>
            <person name="Ohkuma M."/>
        </authorList>
    </citation>
    <scope>NUCLEOTIDE SEQUENCE [LARGE SCALE GENOMIC DNA]</scope>
    <source>
        <strain evidence="3 4">JCM 21142</strain>
    </source>
</reference>
<name>W7Y8G9_9BACT</name>
<gene>
    <name evidence="3" type="ORF">JCM21142_83256</name>
</gene>
<dbReference type="PANTHER" id="PTHR23422:SF11">
    <property type="entry name" value="DIPEPTIDYL PEPTIDASE 3"/>
    <property type="match status" value="1"/>
</dbReference>
<proteinExistence type="predicted"/>
<sequence length="649" mass="73869">MKVFAEKFDDIKILRFEVPGFEDLSLNKKLLIYYLSQATLAGRDILWDQHGKYNLLLRDVLEAIYLKNKDAKGKEWDRFVVYLKKVWFASGPHHHYSSDKFEPEFSRESFNSWLAELSPGVGKITERHLEADHLSLIKKIIFHKDFLPKRVDTSSCVDLIKASGNNFYENVSQAEVEDYYQKQKANHLNENLSLGLNTKLVKTEGKIVEQVYKIGGKYSAALEGICLNLNRALDYAENETQASIIRLLIEFYESGDLKSFDDFSIKWVGALSGDVDFINGFIETYGDPMGMKATWEGLVQLVDQEETRKAMIIAQNAQWFERESPTEQRFKKEEIKGVSLKAISAVMLGGDCYPASPLGINLPNAEWIREKHGSKSVTLTNISNAHHKASLSSGFIEEFAGSAREVELEKKYGAIADNLHTHLHECIGHGSGKMLPGVTSEALKNYGSVIEEARADLCGLYFMYDAKMVELGLLPSLDAAQSHYNAYIRNGLLTQMTRIKLGEDIQQAHMRNRQLIAAWVFEKGEGKVIEKFIENGKTYFKINDFDRLRDLFGHMLREIQRIKSEGDFEAAQNIVEAYGVKLDQGLHREVLDRFKKLDLPPFTGFLNPNLSLRKEGGVIQDVIVDYNTDYSEQMLTYSHHFGMLNSFNN</sequence>
<dbReference type="Pfam" id="PF03571">
    <property type="entry name" value="Peptidase_M49"/>
    <property type="match status" value="2"/>
</dbReference>